<evidence type="ECO:0000259" key="5">
    <source>
        <dbReference type="PROSITE" id="PS50118"/>
    </source>
</evidence>
<dbReference type="Gene3D" id="1.10.30.10">
    <property type="entry name" value="High mobility group box domain"/>
    <property type="match status" value="1"/>
</dbReference>
<name>A0AAD6ZUT0_9AGAR</name>
<dbReference type="PANTHER" id="PTHR45789:SF2">
    <property type="entry name" value="FI18025P1"/>
    <property type="match status" value="1"/>
</dbReference>
<dbReference type="AlphaFoldDB" id="A0AAD6ZUT0"/>
<feature type="region of interest" description="Disordered" evidence="4">
    <location>
        <begin position="176"/>
        <end position="243"/>
    </location>
</feature>
<evidence type="ECO:0000313" key="6">
    <source>
        <dbReference type="EMBL" id="KAJ7340657.1"/>
    </source>
</evidence>
<feature type="compositionally biased region" description="Basic and acidic residues" evidence="4">
    <location>
        <begin position="234"/>
        <end position="243"/>
    </location>
</feature>
<dbReference type="SMART" id="SM00398">
    <property type="entry name" value="HMG"/>
    <property type="match status" value="1"/>
</dbReference>
<feature type="DNA-binding region" description="HMG box" evidence="3">
    <location>
        <begin position="123"/>
        <end position="192"/>
    </location>
</feature>
<dbReference type="EMBL" id="JARIHO010000026">
    <property type="protein sequence ID" value="KAJ7340657.1"/>
    <property type="molecule type" value="Genomic_DNA"/>
</dbReference>
<accession>A0AAD6ZUT0</accession>
<sequence>MPAERSRGSRRTGADGNQLVWTEPSLAPGISFATNLTPGAFEESTDFTTPFELEPSAPVEPKPEPSTPGPAFFFFDAPAPNESKPKRASHKRKATPPPASASSPSSPAAAPTNAAASPPAPHIPRPPNAFILFRSSFIRAGAVPAHVEPSHASLSTIAGLTWSALPAPEKALWHAKAKEEREKHRERFPTYAFRPRHRTTSAPTPPNTSDADDDGSRGGGGGGGNSAVPRRRQQREVPPADRARQAHIATLLLTGLSGGALHEAIGRFDAERKQRGEGGVEVRFGVVETPEGRVAADDACEKAAAEKREGGPVVRRSTCRGEKRRPSVKTEKKSTDGKRQRLTTSFSLPTSPASSSPCTPIDTTSPFSFAFDALSIPSTPVDDFSGAFDWPYSASTSSSYPPSPACFSPFDLPASPSTTFDSSYPPSPALSHSSASPASSSWSSVEDLSMSLSHPSHTVGPSPLSACSSMSSLGGDLGDLPSFSAPSSDCSMSTMGIDLSSMYGAFLPPYDLGLGLGPDNSMEFFTGFLEAPQADGIAAW</sequence>
<feature type="compositionally biased region" description="Low complexity" evidence="4">
    <location>
        <begin position="69"/>
        <end position="80"/>
    </location>
</feature>
<dbReference type="Pfam" id="PF00505">
    <property type="entry name" value="HMG_box"/>
    <property type="match status" value="1"/>
</dbReference>
<protein>
    <recommendedName>
        <fullName evidence="5">HMG box domain-containing protein</fullName>
    </recommendedName>
</protein>
<evidence type="ECO:0000256" key="1">
    <source>
        <dbReference type="ARBA" id="ARBA00023125"/>
    </source>
</evidence>
<gene>
    <name evidence="6" type="ORF">DFH08DRAFT_963520</name>
</gene>
<feature type="compositionally biased region" description="Low complexity" evidence="4">
    <location>
        <begin position="100"/>
        <end position="117"/>
    </location>
</feature>
<dbReference type="GO" id="GO:0000981">
    <property type="term" value="F:DNA-binding transcription factor activity, RNA polymerase II-specific"/>
    <property type="evidence" value="ECO:0007669"/>
    <property type="project" value="TreeGrafter"/>
</dbReference>
<feature type="compositionally biased region" description="Basic and acidic residues" evidence="4">
    <location>
        <begin position="319"/>
        <end position="339"/>
    </location>
</feature>
<feature type="region of interest" description="Disordered" evidence="4">
    <location>
        <begin position="303"/>
        <end position="359"/>
    </location>
</feature>
<evidence type="ECO:0000256" key="4">
    <source>
        <dbReference type="SAM" id="MobiDB-lite"/>
    </source>
</evidence>
<reference evidence="6" key="1">
    <citation type="submission" date="2023-03" db="EMBL/GenBank/DDBJ databases">
        <title>Massive genome expansion in bonnet fungi (Mycena s.s.) driven by repeated elements and novel gene families across ecological guilds.</title>
        <authorList>
            <consortium name="Lawrence Berkeley National Laboratory"/>
            <person name="Harder C.B."/>
            <person name="Miyauchi S."/>
            <person name="Viragh M."/>
            <person name="Kuo A."/>
            <person name="Thoen E."/>
            <person name="Andreopoulos B."/>
            <person name="Lu D."/>
            <person name="Skrede I."/>
            <person name="Drula E."/>
            <person name="Henrissat B."/>
            <person name="Morin E."/>
            <person name="Kohler A."/>
            <person name="Barry K."/>
            <person name="LaButti K."/>
            <person name="Morin E."/>
            <person name="Salamov A."/>
            <person name="Lipzen A."/>
            <person name="Mereny Z."/>
            <person name="Hegedus B."/>
            <person name="Baldrian P."/>
            <person name="Stursova M."/>
            <person name="Weitz H."/>
            <person name="Taylor A."/>
            <person name="Grigoriev I.V."/>
            <person name="Nagy L.G."/>
            <person name="Martin F."/>
            <person name="Kauserud H."/>
        </authorList>
    </citation>
    <scope>NUCLEOTIDE SEQUENCE</scope>
    <source>
        <strain evidence="6">CBHHK002</strain>
    </source>
</reference>
<feature type="domain" description="HMG box" evidence="5">
    <location>
        <begin position="123"/>
        <end position="192"/>
    </location>
</feature>
<organism evidence="6 7">
    <name type="scientific">Mycena albidolilacea</name>
    <dbReference type="NCBI Taxonomy" id="1033008"/>
    <lineage>
        <taxon>Eukaryota</taxon>
        <taxon>Fungi</taxon>
        <taxon>Dikarya</taxon>
        <taxon>Basidiomycota</taxon>
        <taxon>Agaricomycotina</taxon>
        <taxon>Agaricomycetes</taxon>
        <taxon>Agaricomycetidae</taxon>
        <taxon>Agaricales</taxon>
        <taxon>Marasmiineae</taxon>
        <taxon>Mycenaceae</taxon>
        <taxon>Mycena</taxon>
    </lineage>
</organism>
<keyword evidence="7" id="KW-1185">Reference proteome</keyword>
<dbReference type="InterPro" id="IPR036910">
    <property type="entry name" value="HMG_box_dom_sf"/>
</dbReference>
<evidence type="ECO:0000256" key="3">
    <source>
        <dbReference type="PROSITE-ProRule" id="PRU00267"/>
    </source>
</evidence>
<feature type="compositionally biased region" description="Pro residues" evidence="4">
    <location>
        <begin position="58"/>
        <end position="68"/>
    </location>
</feature>
<dbReference type="PROSITE" id="PS50118">
    <property type="entry name" value="HMG_BOX_2"/>
    <property type="match status" value="1"/>
</dbReference>
<evidence type="ECO:0000256" key="2">
    <source>
        <dbReference type="ARBA" id="ARBA00023242"/>
    </source>
</evidence>
<feature type="compositionally biased region" description="Low complexity" evidence="4">
    <location>
        <begin position="343"/>
        <end position="359"/>
    </location>
</feature>
<comment type="caution">
    <text evidence="6">The sequence shown here is derived from an EMBL/GenBank/DDBJ whole genome shotgun (WGS) entry which is preliminary data.</text>
</comment>
<dbReference type="CDD" id="cd01389">
    <property type="entry name" value="HMG-box_ROX1-like"/>
    <property type="match status" value="1"/>
</dbReference>
<dbReference type="GO" id="GO:0005634">
    <property type="term" value="C:nucleus"/>
    <property type="evidence" value="ECO:0007669"/>
    <property type="project" value="UniProtKB-UniRule"/>
</dbReference>
<dbReference type="PANTHER" id="PTHR45789">
    <property type="entry name" value="FI18025P1"/>
    <property type="match status" value="1"/>
</dbReference>
<dbReference type="InterPro" id="IPR009071">
    <property type="entry name" value="HMG_box_dom"/>
</dbReference>
<dbReference type="InterPro" id="IPR051356">
    <property type="entry name" value="SOX/SOX-like_TF"/>
</dbReference>
<dbReference type="SUPFAM" id="SSF47095">
    <property type="entry name" value="HMG-box"/>
    <property type="match status" value="1"/>
</dbReference>
<evidence type="ECO:0000313" key="7">
    <source>
        <dbReference type="Proteomes" id="UP001218218"/>
    </source>
</evidence>
<proteinExistence type="predicted"/>
<feature type="compositionally biased region" description="Basic and acidic residues" evidence="4">
    <location>
        <begin position="176"/>
        <end position="188"/>
    </location>
</feature>
<keyword evidence="1 3" id="KW-0238">DNA-binding</keyword>
<dbReference type="GO" id="GO:0000978">
    <property type="term" value="F:RNA polymerase II cis-regulatory region sequence-specific DNA binding"/>
    <property type="evidence" value="ECO:0007669"/>
    <property type="project" value="TreeGrafter"/>
</dbReference>
<feature type="compositionally biased region" description="Pro residues" evidence="4">
    <location>
        <begin position="118"/>
        <end position="127"/>
    </location>
</feature>
<feature type="region of interest" description="Disordered" evidence="4">
    <location>
        <begin position="1"/>
        <end position="128"/>
    </location>
</feature>
<keyword evidence="2 3" id="KW-0539">Nucleus</keyword>
<dbReference type="Proteomes" id="UP001218218">
    <property type="component" value="Unassembled WGS sequence"/>
</dbReference>